<dbReference type="PANTHER" id="PTHR43649:SF12">
    <property type="entry name" value="DIACETYLCHITOBIOSE BINDING PROTEIN DASA"/>
    <property type="match status" value="1"/>
</dbReference>
<dbReference type="STRING" id="1503961.SAMN05421736_11749"/>
<dbReference type="EMBL" id="FNPI01000017">
    <property type="protein sequence ID" value="SDZ56109.1"/>
    <property type="molecule type" value="Genomic_DNA"/>
</dbReference>
<reference evidence="3" key="1">
    <citation type="submission" date="2016-10" db="EMBL/GenBank/DDBJ databases">
        <authorList>
            <person name="Varghese N."/>
            <person name="Submissions S."/>
        </authorList>
    </citation>
    <scope>NUCLEOTIDE SEQUENCE [LARGE SCALE GENOMIC DNA]</scope>
    <source>
        <strain evidence="3">SP</strain>
    </source>
</reference>
<dbReference type="CDD" id="cd13583">
    <property type="entry name" value="PBP2_AlgQ_like_4"/>
    <property type="match status" value="1"/>
</dbReference>
<feature type="chain" id="PRO_5038420040" evidence="1">
    <location>
        <begin position="23"/>
        <end position="544"/>
    </location>
</feature>
<dbReference type="Proteomes" id="UP000198935">
    <property type="component" value="Unassembled WGS sequence"/>
</dbReference>
<evidence type="ECO:0000313" key="3">
    <source>
        <dbReference type="Proteomes" id="UP000198935"/>
    </source>
</evidence>
<dbReference type="InterPro" id="IPR050490">
    <property type="entry name" value="Bact_solute-bd_prot1"/>
</dbReference>
<dbReference type="Pfam" id="PF01547">
    <property type="entry name" value="SBP_bac_1"/>
    <property type="match status" value="1"/>
</dbReference>
<feature type="signal peptide" evidence="1">
    <location>
        <begin position="1"/>
        <end position="22"/>
    </location>
</feature>
<accession>A0A1H3U3K1</accession>
<evidence type="ECO:0000256" key="1">
    <source>
        <dbReference type="SAM" id="SignalP"/>
    </source>
</evidence>
<dbReference type="PANTHER" id="PTHR43649">
    <property type="entry name" value="ARABINOSE-BINDING PROTEIN-RELATED"/>
    <property type="match status" value="1"/>
</dbReference>
<gene>
    <name evidence="2" type="ORF">SAMN05421736_11749</name>
</gene>
<keyword evidence="3" id="KW-1185">Reference proteome</keyword>
<dbReference type="AlphaFoldDB" id="A0A1H3U3K1"/>
<sequence length="544" mass="61640">MKISWNNKLPVFMLWLAIGLLAACSDADTSNSEKQEDVSNEEISGAAMKDYDVGVTFEATEPVTFTTLFSDHPNYPLKDDWLFFEKIKERTNVELAVTPVPMSDYAEKRSLLISSGDAPYIIPKTYPGEETPFIASGAILAISDYVDYMPNYQDKVEKWDIEPFLEDLRQENGKYYVLPGIHENVWPDYSLAVRTDILEELGLEVPDTWEEFEVMLEKMKEAYPDIFPFSDRFALDSTLNIASVNYGTKAGWGLGNMLTYVEEDDEFIFAPATDEYRNMVEYFSRLVEKGLLDPESVTQEDDQAIEKFATGKSFVINTNGQTLTQYRTTMNDTLGADNYEITKIPVPGGPAGHLMGGSKLENGIMFSAKAKDDPNFVAMLQFIDWLLYSDEGLEFAKWGVEGETFTKENGERQLTENVTFRDMNPDGELHLQIDLGFSGGNFAYGGPTELLHSMFSEEEIEFQNVMHADKEVVLPDPPIKYNELELEQSSLLSTPLKDTVTQNTFKFIVGDRSIDEWDAFIKELEGKNLQGYVDLANEVYQKKK</sequence>
<dbReference type="PROSITE" id="PS51257">
    <property type="entry name" value="PROKAR_LIPOPROTEIN"/>
    <property type="match status" value="1"/>
</dbReference>
<evidence type="ECO:0000313" key="2">
    <source>
        <dbReference type="EMBL" id="SDZ56109.1"/>
    </source>
</evidence>
<keyword evidence="1" id="KW-0732">Signal</keyword>
<dbReference type="SUPFAM" id="SSF53850">
    <property type="entry name" value="Periplasmic binding protein-like II"/>
    <property type="match status" value="1"/>
</dbReference>
<dbReference type="InterPro" id="IPR006059">
    <property type="entry name" value="SBP"/>
</dbReference>
<name>A0A1H3U3K1_9BACI</name>
<organism evidence="2 3">
    <name type="scientific">Evansella caseinilytica</name>
    <dbReference type="NCBI Taxonomy" id="1503961"/>
    <lineage>
        <taxon>Bacteria</taxon>
        <taxon>Bacillati</taxon>
        <taxon>Bacillota</taxon>
        <taxon>Bacilli</taxon>
        <taxon>Bacillales</taxon>
        <taxon>Bacillaceae</taxon>
        <taxon>Evansella</taxon>
    </lineage>
</organism>
<protein>
    <submittedName>
        <fullName evidence="2">Putative aldouronate transport system substrate-binding protein</fullName>
    </submittedName>
</protein>
<proteinExistence type="predicted"/>
<dbReference type="Gene3D" id="3.40.190.10">
    <property type="entry name" value="Periplasmic binding protein-like II"/>
    <property type="match status" value="2"/>
</dbReference>
<dbReference type="OrthoDB" id="9787283at2"/>